<evidence type="ECO:0000256" key="4">
    <source>
        <dbReference type="ARBA" id="ARBA00022989"/>
    </source>
</evidence>
<dbReference type="PANTHER" id="PTHR11662:SF399">
    <property type="entry name" value="FI19708P1-RELATED"/>
    <property type="match status" value="1"/>
</dbReference>
<dbReference type="InterPro" id="IPR020846">
    <property type="entry name" value="MFS_dom"/>
</dbReference>
<proteinExistence type="predicted"/>
<dbReference type="Gene3D" id="1.20.1250.20">
    <property type="entry name" value="MFS general substrate transporter like domains"/>
    <property type="match status" value="2"/>
</dbReference>
<dbReference type="NCBIfam" id="TIGR00893">
    <property type="entry name" value="2A0114"/>
    <property type="match status" value="1"/>
</dbReference>
<dbReference type="GO" id="GO:0005886">
    <property type="term" value="C:plasma membrane"/>
    <property type="evidence" value="ECO:0007669"/>
    <property type="project" value="UniProtKB-SubCell"/>
</dbReference>
<keyword evidence="4 6" id="KW-1133">Transmembrane helix</keyword>
<dbReference type="PROSITE" id="PS50850">
    <property type="entry name" value="MFS"/>
    <property type="match status" value="1"/>
</dbReference>
<feature type="transmembrane region" description="Helical" evidence="6">
    <location>
        <begin position="256"/>
        <end position="279"/>
    </location>
</feature>
<keyword evidence="2" id="KW-1003">Cell membrane</keyword>
<organism evidence="8 9">
    <name type="scientific">Caballeronia hypogeia</name>
    <dbReference type="NCBI Taxonomy" id="1777140"/>
    <lineage>
        <taxon>Bacteria</taxon>
        <taxon>Pseudomonadati</taxon>
        <taxon>Pseudomonadota</taxon>
        <taxon>Betaproteobacteria</taxon>
        <taxon>Burkholderiales</taxon>
        <taxon>Burkholderiaceae</taxon>
        <taxon>Caballeronia</taxon>
    </lineage>
</organism>
<gene>
    <name evidence="8" type="ORF">AWB79_01057</name>
</gene>
<feature type="transmembrane region" description="Helical" evidence="6">
    <location>
        <begin position="184"/>
        <end position="203"/>
    </location>
</feature>
<dbReference type="InterPro" id="IPR011701">
    <property type="entry name" value="MFS"/>
</dbReference>
<comment type="subcellular location">
    <subcellularLocation>
        <location evidence="1">Cell membrane</location>
        <topology evidence="1">Multi-pass membrane protein</topology>
    </subcellularLocation>
</comment>
<evidence type="ECO:0000256" key="1">
    <source>
        <dbReference type="ARBA" id="ARBA00004651"/>
    </source>
</evidence>
<dbReference type="SUPFAM" id="SSF103473">
    <property type="entry name" value="MFS general substrate transporter"/>
    <property type="match status" value="1"/>
</dbReference>
<feature type="transmembrane region" description="Helical" evidence="6">
    <location>
        <begin position="415"/>
        <end position="436"/>
    </location>
</feature>
<evidence type="ECO:0000256" key="6">
    <source>
        <dbReference type="SAM" id="Phobius"/>
    </source>
</evidence>
<protein>
    <submittedName>
        <fullName evidence="8">Major facilitator transporter</fullName>
    </submittedName>
</protein>
<feature type="transmembrane region" description="Helical" evidence="6">
    <location>
        <begin position="157"/>
        <end position="178"/>
    </location>
</feature>
<dbReference type="AlphaFoldDB" id="A0A157ZK97"/>
<feature type="transmembrane region" description="Helical" evidence="6">
    <location>
        <begin position="331"/>
        <end position="348"/>
    </location>
</feature>
<feature type="transmembrane region" description="Helical" evidence="6">
    <location>
        <begin position="354"/>
        <end position="373"/>
    </location>
</feature>
<accession>A0A157ZK97</accession>
<keyword evidence="9" id="KW-1185">Reference proteome</keyword>
<dbReference type="PANTHER" id="PTHR11662">
    <property type="entry name" value="SOLUTE CARRIER FAMILY 17"/>
    <property type="match status" value="1"/>
</dbReference>
<feature type="domain" description="Major facilitator superfamily (MFS) profile" evidence="7">
    <location>
        <begin position="24"/>
        <end position="441"/>
    </location>
</feature>
<dbReference type="InterPro" id="IPR000849">
    <property type="entry name" value="Sugar_P_transporter"/>
</dbReference>
<keyword evidence="3 6" id="KW-0812">Transmembrane</keyword>
<evidence type="ECO:0000256" key="5">
    <source>
        <dbReference type="ARBA" id="ARBA00023136"/>
    </source>
</evidence>
<dbReference type="CDD" id="cd17319">
    <property type="entry name" value="MFS_ExuT_GudP_like"/>
    <property type="match status" value="1"/>
</dbReference>
<dbReference type="InterPro" id="IPR036259">
    <property type="entry name" value="MFS_trans_sf"/>
</dbReference>
<feature type="transmembrane region" description="Helical" evidence="6">
    <location>
        <begin position="96"/>
        <end position="123"/>
    </location>
</feature>
<dbReference type="InterPro" id="IPR050382">
    <property type="entry name" value="MFS_Na/Anion_cotransporter"/>
</dbReference>
<feature type="transmembrane region" description="Helical" evidence="6">
    <location>
        <begin position="291"/>
        <end position="311"/>
    </location>
</feature>
<name>A0A157ZK97_9BURK</name>
<evidence type="ECO:0000256" key="2">
    <source>
        <dbReference type="ARBA" id="ARBA00022475"/>
    </source>
</evidence>
<dbReference type="STRING" id="1777140.AWB79_01057"/>
<evidence type="ECO:0000256" key="3">
    <source>
        <dbReference type="ARBA" id="ARBA00022692"/>
    </source>
</evidence>
<sequence>MQMESGSVAAGSAATQRTSVRYWVLAMLVIASAVNLGDRANLSITGSAMSADLGIGPVALGYVFSAFAWAYVIAQLPAGWLLDRFDSIKVYGISLVLWSLCTMAQGFLGSLSTAAAIAGLFVLRFLLGLVESPVSPANSYIVAAWFPVRERGLATSIYNSAQYIAVVVFVPMMGFLTHRAGWPSVFWIMGALGLLLAIVWFQVMRQPLAHPRANAAEIDYLREGGANIAADEKKAAGAQRIDFGAVRFFLRSRLMLGVYLSQYCLTSLQYFFITWFPIYLVKGRGMNIVEVGLLATLPAIAGFIGGISGGYLSDRMLRQGFGVSVARKTPFVAGMLLASCLVLCNFVVSPYTVVALMSLAIFGKGLAAVNWAVVSDTSPPHLVGLAGGMFNLFGSISGIVTPIVIGYALQATGTFTGAMYFVAAHGLVGAIAYLFITGKIRRLEVTQ</sequence>
<comment type="caution">
    <text evidence="8">The sequence shown here is derived from an EMBL/GenBank/DDBJ whole genome shotgun (WGS) entry which is preliminary data.</text>
</comment>
<keyword evidence="5 6" id="KW-0472">Membrane</keyword>
<dbReference type="Pfam" id="PF07690">
    <property type="entry name" value="MFS_1"/>
    <property type="match status" value="1"/>
</dbReference>
<dbReference type="EMBL" id="FCOA02000002">
    <property type="protein sequence ID" value="SAK45915.1"/>
    <property type="molecule type" value="Genomic_DNA"/>
</dbReference>
<feature type="transmembrane region" description="Helical" evidence="6">
    <location>
        <begin position="385"/>
        <end position="409"/>
    </location>
</feature>
<feature type="transmembrane region" description="Helical" evidence="6">
    <location>
        <begin position="58"/>
        <end position="76"/>
    </location>
</feature>
<reference evidence="8" key="1">
    <citation type="submission" date="2016-01" db="EMBL/GenBank/DDBJ databases">
        <authorList>
            <person name="Peeters C."/>
        </authorList>
    </citation>
    <scope>NUCLEOTIDE SEQUENCE</scope>
    <source>
        <strain evidence="8">LMG 29322</strain>
    </source>
</reference>
<evidence type="ECO:0000313" key="8">
    <source>
        <dbReference type="EMBL" id="SAK45915.1"/>
    </source>
</evidence>
<dbReference type="Proteomes" id="UP000054851">
    <property type="component" value="Unassembled WGS sequence"/>
</dbReference>
<dbReference type="PIRSF" id="PIRSF002808">
    <property type="entry name" value="Hexose_phosphate_transp"/>
    <property type="match status" value="1"/>
</dbReference>
<evidence type="ECO:0000313" key="9">
    <source>
        <dbReference type="Proteomes" id="UP000054851"/>
    </source>
</evidence>
<dbReference type="GO" id="GO:0022857">
    <property type="term" value="F:transmembrane transporter activity"/>
    <property type="evidence" value="ECO:0007669"/>
    <property type="project" value="InterPro"/>
</dbReference>
<feature type="transmembrane region" description="Helical" evidence="6">
    <location>
        <begin position="20"/>
        <end position="37"/>
    </location>
</feature>
<evidence type="ECO:0000259" key="7">
    <source>
        <dbReference type="PROSITE" id="PS50850"/>
    </source>
</evidence>